<gene>
    <name evidence="1" type="ORF">AMJ87_04625</name>
</gene>
<organism evidence="1 2">
    <name type="scientific">candidate division WOR_3 bacterium SM23_60</name>
    <dbReference type="NCBI Taxonomy" id="1703780"/>
    <lineage>
        <taxon>Bacteria</taxon>
        <taxon>Bacteria division WOR-3</taxon>
    </lineage>
</organism>
<dbReference type="EMBL" id="LJUO01000030">
    <property type="protein sequence ID" value="KPK72503.1"/>
    <property type="molecule type" value="Genomic_DNA"/>
</dbReference>
<protein>
    <submittedName>
        <fullName evidence="1">Uncharacterized protein</fullName>
    </submittedName>
</protein>
<reference evidence="1 2" key="1">
    <citation type="journal article" date="2015" name="Microbiome">
        <title>Genomic resolution of linkages in carbon, nitrogen, and sulfur cycling among widespread estuary sediment bacteria.</title>
        <authorList>
            <person name="Baker B.J."/>
            <person name="Lazar C.S."/>
            <person name="Teske A.P."/>
            <person name="Dick G.J."/>
        </authorList>
    </citation>
    <scope>NUCLEOTIDE SEQUENCE [LARGE SCALE GENOMIC DNA]</scope>
    <source>
        <strain evidence="1">SM23_60</strain>
    </source>
</reference>
<dbReference type="Proteomes" id="UP000051096">
    <property type="component" value="Unassembled WGS sequence"/>
</dbReference>
<dbReference type="AlphaFoldDB" id="A0A0S8GHK5"/>
<accession>A0A0S8GHK5</accession>
<proteinExistence type="predicted"/>
<evidence type="ECO:0000313" key="2">
    <source>
        <dbReference type="Proteomes" id="UP000051096"/>
    </source>
</evidence>
<name>A0A0S8GHK5_UNCW3</name>
<evidence type="ECO:0000313" key="1">
    <source>
        <dbReference type="EMBL" id="KPK72503.1"/>
    </source>
</evidence>
<sequence>MRKVVVELLILSASLLLARTRLIMQIDANVEFDLALAGYPPMVFPTYYFPTMASGVNPQGIDLFVGHQRIGPRHDVSTMYLATRGNGDFAPSVLLNQLYFAPDGEPLPPAGVDPPGGNWQAYSTLYQQIEQFPVSGPGFRRFYRPQDFIFKTDTDDESTNSTITIYYRVFGL</sequence>
<comment type="caution">
    <text evidence="1">The sequence shown here is derived from an EMBL/GenBank/DDBJ whole genome shotgun (WGS) entry which is preliminary data.</text>
</comment>